<evidence type="ECO:0000313" key="3">
    <source>
        <dbReference type="Proteomes" id="UP000501648"/>
    </source>
</evidence>
<dbReference type="RefSeq" id="WP_017455179.1">
    <property type="nucleotide sequence ID" value="NZ_CP008956.1"/>
</dbReference>
<proteinExistence type="predicted"/>
<feature type="compositionally biased region" description="Basic residues" evidence="1">
    <location>
        <begin position="57"/>
        <end position="69"/>
    </location>
</feature>
<feature type="region of interest" description="Disordered" evidence="1">
    <location>
        <begin position="48"/>
        <end position="69"/>
    </location>
</feature>
<dbReference type="Proteomes" id="UP000501648">
    <property type="component" value="Chromosome"/>
</dbReference>
<dbReference type="InterPro" id="IPR006522">
    <property type="entry name" value="Phage_virion_morphogenesis"/>
</dbReference>
<dbReference type="NCBIfam" id="TIGR01635">
    <property type="entry name" value="tail_comp_S"/>
    <property type="match status" value="1"/>
</dbReference>
<name>A0A6M3ZRY1_9BURK</name>
<dbReference type="AlphaFoldDB" id="A0A6M3ZRY1"/>
<evidence type="ECO:0000256" key="1">
    <source>
        <dbReference type="SAM" id="MobiDB-lite"/>
    </source>
</evidence>
<accession>A0A6M3ZRY1</accession>
<sequence length="158" mass="18197">MSDDLQRLEEWAAALIAKVQPAQRRQLVRQVANDLRREHARMIAQQIAPDGTPYPARKNRKELRSKSGRIKRQKAAMFNKLRTNAYLQIQADANQASVGFFGKVARIARVHHEGLQDKVAPRGPSYKYPARRLLGFSPNDTEKIRQFILFSLEENARY</sequence>
<evidence type="ECO:0000313" key="2">
    <source>
        <dbReference type="EMBL" id="QJQ00212.1"/>
    </source>
</evidence>
<protein>
    <submittedName>
        <fullName evidence="2">Phage virion morphogenesis protein</fullName>
    </submittedName>
</protein>
<organism evidence="2 3">
    <name type="scientific">Herbaspirillum rubrisubalbicans Os34</name>
    <dbReference type="NCBI Taxonomy" id="1235827"/>
    <lineage>
        <taxon>Bacteria</taxon>
        <taxon>Pseudomonadati</taxon>
        <taxon>Pseudomonadota</taxon>
        <taxon>Betaproteobacteria</taxon>
        <taxon>Burkholderiales</taxon>
        <taxon>Oxalobacteraceae</taxon>
        <taxon>Herbaspirillum</taxon>
    </lineage>
</organism>
<gene>
    <name evidence="2" type="ORF">C798_08190</name>
</gene>
<reference evidence="2 3" key="1">
    <citation type="journal article" date="2012" name="J. Bacteriol.">
        <title>Genome sequence of the pathogenic Herbaspirillum seropedicae strain Os34, isolated from rice roots.</title>
        <authorList>
            <person name="Ye W."/>
            <person name="Ye S."/>
            <person name="Liu J."/>
            <person name="Chang S."/>
            <person name="Chen M."/>
            <person name="Zhu B."/>
            <person name="Guo L."/>
            <person name="An Q."/>
        </authorList>
    </citation>
    <scope>NUCLEOTIDE SEQUENCE [LARGE SCALE GENOMIC DNA]</scope>
    <source>
        <strain evidence="2 3">Os34</strain>
    </source>
</reference>
<dbReference type="EMBL" id="CP008956">
    <property type="protein sequence ID" value="QJQ00212.1"/>
    <property type="molecule type" value="Genomic_DNA"/>
</dbReference>
<dbReference type="Pfam" id="PF05069">
    <property type="entry name" value="Phage_tail_S"/>
    <property type="match status" value="1"/>
</dbReference>